<dbReference type="Proteomes" id="UP000326779">
    <property type="component" value="Chromosome"/>
</dbReference>
<dbReference type="InterPro" id="IPR018672">
    <property type="entry name" value="DUF2140"/>
</dbReference>
<dbReference type="AlphaFoldDB" id="A0A5P8M4M3"/>
<dbReference type="KEGG" id="lhb:D1010_08430"/>
<gene>
    <name evidence="3" type="ORF">D1010_08430</name>
</gene>
<accession>A0A5P8M4M3</accession>
<dbReference type="EMBL" id="CP045143">
    <property type="protein sequence ID" value="QFR23423.1"/>
    <property type="molecule type" value="Genomic_DNA"/>
</dbReference>
<dbReference type="Pfam" id="PF09911">
    <property type="entry name" value="DUF2140"/>
    <property type="match status" value="1"/>
</dbReference>
<protein>
    <submittedName>
        <fullName evidence="3">DUF2140 family protein</fullName>
    </submittedName>
</protein>
<feature type="transmembrane region" description="Helical" evidence="2">
    <location>
        <begin position="47"/>
        <end position="68"/>
    </location>
</feature>
<sequence>MIEGIKENEGTVAIVQQSNTRTAEKAKKKPAVPAAKGPKKPHNPWRWAFLILAGIVLGCGIFLGVRIFTPAANTPKVTQVAGAPSLTVALNRKQINQLTQHYLDDYLKDSKIKYQLRVEETSVLLIGTVKFLGSSIQFNLVLTPYVQDNGDVQLRAKQLAIGSLNVPVNFVLSFVQSSYKLPKWVSVDQKHETIMLHLTRFKTAGGFQITAKRLDFAADQFVFNVYLPD</sequence>
<keyword evidence="2" id="KW-1133">Transmembrane helix</keyword>
<feature type="region of interest" description="Disordered" evidence="1">
    <location>
        <begin position="17"/>
        <end position="40"/>
    </location>
</feature>
<evidence type="ECO:0000313" key="3">
    <source>
        <dbReference type="EMBL" id="QFR23423.1"/>
    </source>
</evidence>
<organism evidence="3 4">
    <name type="scientific">Schleiferilactobacillus harbinensis</name>
    <dbReference type="NCBI Taxonomy" id="304207"/>
    <lineage>
        <taxon>Bacteria</taxon>
        <taxon>Bacillati</taxon>
        <taxon>Bacillota</taxon>
        <taxon>Bacilli</taxon>
        <taxon>Lactobacillales</taxon>
        <taxon>Lactobacillaceae</taxon>
        <taxon>Schleiferilactobacillus</taxon>
    </lineage>
</organism>
<keyword evidence="2" id="KW-0472">Membrane</keyword>
<evidence type="ECO:0000313" key="4">
    <source>
        <dbReference type="Proteomes" id="UP000326779"/>
    </source>
</evidence>
<evidence type="ECO:0000256" key="2">
    <source>
        <dbReference type="SAM" id="Phobius"/>
    </source>
</evidence>
<evidence type="ECO:0000256" key="1">
    <source>
        <dbReference type="SAM" id="MobiDB-lite"/>
    </source>
</evidence>
<proteinExistence type="predicted"/>
<name>A0A5P8M4M3_9LACO</name>
<keyword evidence="2" id="KW-0812">Transmembrane</keyword>
<reference evidence="3 4" key="1">
    <citation type="submission" date="2019-10" db="EMBL/GenBank/DDBJ databases">
        <title>The completed genome of Lactobacillus harbinensis M1.</title>
        <authorList>
            <person name="Zheng Y."/>
        </authorList>
    </citation>
    <scope>NUCLEOTIDE SEQUENCE [LARGE SCALE GENOMIC DNA]</scope>
    <source>
        <strain evidence="3 4">M1</strain>
    </source>
</reference>